<dbReference type="GO" id="GO:0004519">
    <property type="term" value="F:endonuclease activity"/>
    <property type="evidence" value="ECO:0007669"/>
    <property type="project" value="UniProtKB-UniRule"/>
</dbReference>
<dbReference type="InterPro" id="IPR020821">
    <property type="entry name" value="ENPP1-3/EXOG-like_nuc-like"/>
</dbReference>
<dbReference type="InterPro" id="IPR044929">
    <property type="entry name" value="DNA/RNA_non-sp_Endonuclease_sf"/>
</dbReference>
<dbReference type="PANTHER" id="PTHR13966:SF5">
    <property type="entry name" value="ENDONUCLEASE G, MITOCHONDRIAL"/>
    <property type="match status" value="1"/>
</dbReference>
<dbReference type="GO" id="GO:0003676">
    <property type="term" value="F:nucleic acid binding"/>
    <property type="evidence" value="ECO:0007669"/>
    <property type="project" value="InterPro"/>
</dbReference>
<dbReference type="HOGENOM" id="CLU_055174_2_0_10"/>
<evidence type="ECO:0000259" key="13">
    <source>
        <dbReference type="SMART" id="SM00892"/>
    </source>
</evidence>
<feature type="compositionally biased region" description="Basic and acidic residues" evidence="11">
    <location>
        <begin position="42"/>
        <end position="72"/>
    </location>
</feature>
<comment type="caution">
    <text evidence="14">The sequence shown here is derived from an EMBL/GenBank/DDBJ whole genome shotgun (WGS) entry which is preliminary data.</text>
</comment>
<evidence type="ECO:0000313" key="15">
    <source>
        <dbReference type="Proteomes" id="UP000006008"/>
    </source>
</evidence>
<dbReference type="GO" id="GO:0046872">
    <property type="term" value="F:metal ion binding"/>
    <property type="evidence" value="ECO:0007669"/>
    <property type="project" value="UniProtKB-KW"/>
</dbReference>
<dbReference type="GO" id="GO:0016787">
    <property type="term" value="F:hydrolase activity"/>
    <property type="evidence" value="ECO:0007669"/>
    <property type="project" value="UniProtKB-KW"/>
</dbReference>
<keyword evidence="4 9" id="KW-0479">Metal-binding</keyword>
<evidence type="ECO:0000256" key="6">
    <source>
        <dbReference type="ARBA" id="ARBA00022801"/>
    </source>
</evidence>
<dbReference type="InterPro" id="IPR044925">
    <property type="entry name" value="His-Me_finger_sf"/>
</dbReference>
<feature type="active site" description="Proton acceptor" evidence="8">
    <location>
        <position position="167"/>
    </location>
</feature>
<dbReference type="PANTHER" id="PTHR13966">
    <property type="entry name" value="ENDONUCLEASE RELATED"/>
    <property type="match status" value="1"/>
</dbReference>
<evidence type="ECO:0000256" key="8">
    <source>
        <dbReference type="PIRSR" id="PIRSR640255-1"/>
    </source>
</evidence>
<dbReference type="AlphaFoldDB" id="G5H9C9"/>
<evidence type="ECO:0000256" key="1">
    <source>
        <dbReference type="ARBA" id="ARBA00001946"/>
    </source>
</evidence>
<dbReference type="Gene3D" id="3.40.570.10">
    <property type="entry name" value="Extracellular Endonuclease, subunit A"/>
    <property type="match status" value="1"/>
</dbReference>
<dbReference type="eggNOG" id="COG1864">
    <property type="taxonomic scope" value="Bacteria"/>
</dbReference>
<dbReference type="InterPro" id="IPR040255">
    <property type="entry name" value="Non-specific_endonuclease"/>
</dbReference>
<dbReference type="GeneID" id="92814764"/>
<gene>
    <name evidence="14" type="ORF">HMPREF9450_02215</name>
</gene>
<dbReference type="SMART" id="SM00892">
    <property type="entry name" value="Endonuclease_NS"/>
    <property type="match status" value="1"/>
</dbReference>
<dbReference type="PATRIC" id="fig|742725.3.peg.2283"/>
<keyword evidence="5 10" id="KW-0255">Endonuclease</keyword>
<keyword evidence="3 10" id="KW-0540">Nuclease</keyword>
<dbReference type="InterPro" id="IPR001604">
    <property type="entry name" value="Endo_G_ENPP1-like_dom"/>
</dbReference>
<dbReference type="OrthoDB" id="9811262at2"/>
<evidence type="ECO:0000256" key="4">
    <source>
        <dbReference type="ARBA" id="ARBA00022723"/>
    </source>
</evidence>
<evidence type="ECO:0000256" key="2">
    <source>
        <dbReference type="ARBA" id="ARBA00010052"/>
    </source>
</evidence>
<evidence type="ECO:0000256" key="3">
    <source>
        <dbReference type="ARBA" id="ARBA00022722"/>
    </source>
</evidence>
<protein>
    <recommendedName>
        <fullName evidence="10">Endonuclease</fullName>
        <ecNumber evidence="10">3.1.30.-</ecNumber>
    </recommendedName>
</protein>
<feature type="domain" description="DNA/RNA non-specific endonuclease/pyrophosphatase/phosphodiesterase" evidence="13">
    <location>
        <begin position="101"/>
        <end position="298"/>
    </location>
</feature>
<evidence type="ECO:0000259" key="12">
    <source>
        <dbReference type="SMART" id="SM00477"/>
    </source>
</evidence>
<evidence type="ECO:0000256" key="9">
    <source>
        <dbReference type="PIRSR" id="PIRSR640255-2"/>
    </source>
</evidence>
<dbReference type="EC" id="3.1.30.-" evidence="10"/>
<sequence>MPKRAPHRVSKETHLKVIVILLLAVVLLLWLVHCAGPKSVREQRLPARSEKAAERAEMSEKADRSDRFDRQDQPNQPGHRVYGTQLELPLYTDSMFIVRHPEARYTLCYDTSYRQAAWVAYLLTRSEVGRKDAERANAFRCDPEVVRRGWPTARDRDYARSGYDRGHLLPSADRDDTPSENRATFYLSNVSPQCAGLNRQTWRLLEEQVRRWAAAYDSLYVVTGPELVPGLPRIKGGVGVPRRYFKALLVWHGGRYHAIAFLIPNRERVEGGFGDYALSVNDLERQLGYDLFWRLPDSIEERVEGDLDRTFWK</sequence>
<reference evidence="14 15" key="1">
    <citation type="submission" date="2011-08" db="EMBL/GenBank/DDBJ databases">
        <title>The Genome Sequence of Alistipes indistinctus YIT 12060.</title>
        <authorList>
            <consortium name="The Broad Institute Genome Sequencing Platform"/>
            <person name="Earl A."/>
            <person name="Ward D."/>
            <person name="Feldgarden M."/>
            <person name="Gevers D."/>
            <person name="Morotomi M."/>
            <person name="Young S.K."/>
            <person name="Zeng Q."/>
            <person name="Gargeya S."/>
            <person name="Fitzgerald M."/>
            <person name="Haas B."/>
            <person name="Abouelleil A."/>
            <person name="Alvarado L."/>
            <person name="Arachchi H.M."/>
            <person name="Berlin A."/>
            <person name="Brown A."/>
            <person name="Chapman S.B."/>
            <person name="Chen Z."/>
            <person name="Dunbar C."/>
            <person name="Freedman E."/>
            <person name="Gearin G."/>
            <person name="Gellesch M."/>
            <person name="Goldberg J."/>
            <person name="Griggs A."/>
            <person name="Gujja S."/>
            <person name="Heiman D."/>
            <person name="Howarth C."/>
            <person name="Larson L."/>
            <person name="Lui A."/>
            <person name="MacDonald P.J.P."/>
            <person name="Montmayeur A."/>
            <person name="Murphy C."/>
            <person name="Neiman D."/>
            <person name="Pearson M."/>
            <person name="Priest M."/>
            <person name="Roberts A."/>
            <person name="Saif S."/>
            <person name="Shea T."/>
            <person name="Shenoy N."/>
            <person name="Sisk P."/>
            <person name="Stolte C."/>
            <person name="Sykes S."/>
            <person name="Wortman J."/>
            <person name="Nusbaum C."/>
            <person name="Birren B."/>
        </authorList>
    </citation>
    <scope>NUCLEOTIDE SEQUENCE [LARGE SCALE GENOMIC DNA]</scope>
    <source>
        <strain evidence="14 15">YIT 12060</strain>
    </source>
</reference>
<keyword evidence="6 10" id="KW-0378">Hydrolase</keyword>
<comment type="cofactor">
    <cofactor evidence="1 10">
        <name>Mg(2+)</name>
        <dbReference type="ChEBI" id="CHEBI:18420"/>
    </cofactor>
</comment>
<keyword evidence="7" id="KW-0460">Magnesium</keyword>
<comment type="similarity">
    <text evidence="2 10">Belongs to the DNA/RNA non-specific endonuclease family.</text>
</comment>
<evidence type="ECO:0000256" key="10">
    <source>
        <dbReference type="RuleBase" id="RU366055"/>
    </source>
</evidence>
<feature type="region of interest" description="Disordered" evidence="11">
    <location>
        <begin position="42"/>
        <end position="83"/>
    </location>
</feature>
<proteinExistence type="inferred from homology"/>
<feature type="domain" description="ENPP1-3/EXOG-like endonuclease/phosphodiesterase" evidence="12">
    <location>
        <begin position="102"/>
        <end position="298"/>
    </location>
</feature>
<organism evidence="14 15">
    <name type="scientific">Alistipes indistinctus YIT 12060</name>
    <dbReference type="NCBI Taxonomy" id="742725"/>
    <lineage>
        <taxon>Bacteria</taxon>
        <taxon>Pseudomonadati</taxon>
        <taxon>Bacteroidota</taxon>
        <taxon>Bacteroidia</taxon>
        <taxon>Bacteroidales</taxon>
        <taxon>Rikenellaceae</taxon>
        <taxon>Alistipes</taxon>
    </lineage>
</organism>
<dbReference type="SMART" id="SM00477">
    <property type="entry name" value="NUC"/>
    <property type="match status" value="1"/>
</dbReference>
<evidence type="ECO:0000256" key="7">
    <source>
        <dbReference type="ARBA" id="ARBA00022842"/>
    </source>
</evidence>
<feature type="binding site" evidence="9">
    <location>
        <position position="198"/>
    </location>
    <ligand>
        <name>Mg(2+)</name>
        <dbReference type="ChEBI" id="CHEBI:18420"/>
        <note>catalytic</note>
    </ligand>
</feature>
<name>G5H9C9_9BACT</name>
<keyword evidence="15" id="KW-1185">Reference proteome</keyword>
<dbReference type="PROSITE" id="PS01070">
    <property type="entry name" value="NUCLEASE_NON_SPEC"/>
    <property type="match status" value="1"/>
</dbReference>
<dbReference type="InterPro" id="IPR018524">
    <property type="entry name" value="DNA/RNA_endonuclease_AS"/>
</dbReference>
<dbReference type="SUPFAM" id="SSF54060">
    <property type="entry name" value="His-Me finger endonucleases"/>
    <property type="match status" value="1"/>
</dbReference>
<dbReference type="EMBL" id="ADLD01000013">
    <property type="protein sequence ID" value="EHB92166.1"/>
    <property type="molecule type" value="Genomic_DNA"/>
</dbReference>
<evidence type="ECO:0000313" key="14">
    <source>
        <dbReference type="EMBL" id="EHB92166.1"/>
    </source>
</evidence>
<dbReference type="Proteomes" id="UP000006008">
    <property type="component" value="Unassembled WGS sequence"/>
</dbReference>
<dbReference type="Pfam" id="PF01223">
    <property type="entry name" value="Endonuclease_NS"/>
    <property type="match status" value="1"/>
</dbReference>
<evidence type="ECO:0000256" key="5">
    <source>
        <dbReference type="ARBA" id="ARBA00022759"/>
    </source>
</evidence>
<dbReference type="STRING" id="742725.HMPREF9450_02215"/>
<dbReference type="RefSeq" id="WP_009135021.1">
    <property type="nucleotide sequence ID" value="NZ_CP102250.1"/>
</dbReference>
<evidence type="ECO:0000256" key="11">
    <source>
        <dbReference type="SAM" id="MobiDB-lite"/>
    </source>
</evidence>
<accession>G5H9C9</accession>